<dbReference type="OrthoDB" id="360817at2"/>
<keyword evidence="2" id="KW-1185">Reference proteome</keyword>
<dbReference type="EMBL" id="ATFF01000005">
    <property type="protein sequence ID" value="EPF31997.1"/>
    <property type="molecule type" value="Genomic_DNA"/>
</dbReference>
<dbReference type="Proteomes" id="UP000014541">
    <property type="component" value="Unassembled WGS sequence"/>
</dbReference>
<gene>
    <name evidence="1" type="ORF">HMPREF9194_00490</name>
</gene>
<reference evidence="1 2" key="1">
    <citation type="submission" date="2013-04" db="EMBL/GenBank/DDBJ databases">
        <title>The Genome Sequence of Treponema maltophilum ATCC 51939.</title>
        <authorList>
            <consortium name="The Broad Institute Genomics Platform"/>
            <person name="Earl A."/>
            <person name="Ward D."/>
            <person name="Feldgarden M."/>
            <person name="Gevers D."/>
            <person name="Leonetti C."/>
            <person name="Blanton J.M."/>
            <person name="Dewhirst F.E."/>
            <person name="Izard J."/>
            <person name="Walker B."/>
            <person name="Young S."/>
            <person name="Zeng Q."/>
            <person name="Gargeya S."/>
            <person name="Fitzgerald M."/>
            <person name="Haas B."/>
            <person name="Abouelleil A."/>
            <person name="Allen A.W."/>
            <person name="Alvarado L."/>
            <person name="Arachchi H.M."/>
            <person name="Berlin A.M."/>
            <person name="Chapman S.B."/>
            <person name="Gainer-Dewar J."/>
            <person name="Goldberg J."/>
            <person name="Griggs A."/>
            <person name="Gujja S."/>
            <person name="Hansen M."/>
            <person name="Howarth C."/>
            <person name="Imamovic A."/>
            <person name="Ireland A."/>
            <person name="Larimer J."/>
            <person name="McCowan C."/>
            <person name="Murphy C."/>
            <person name="Pearson M."/>
            <person name="Poon T.W."/>
            <person name="Priest M."/>
            <person name="Roberts A."/>
            <person name="Saif S."/>
            <person name="Shea T."/>
            <person name="Sisk P."/>
            <person name="Sykes S."/>
            <person name="Wortman J."/>
            <person name="Nusbaum C."/>
            <person name="Birren B."/>
        </authorList>
    </citation>
    <scope>NUCLEOTIDE SEQUENCE [LARGE SCALE GENOMIC DNA]</scope>
    <source>
        <strain evidence="1 2">ATCC 51939</strain>
    </source>
</reference>
<protein>
    <recommendedName>
        <fullName evidence="3">Flavodoxin-like domain-containing protein</fullName>
    </recommendedName>
</protein>
<evidence type="ECO:0000313" key="2">
    <source>
        <dbReference type="Proteomes" id="UP000014541"/>
    </source>
</evidence>
<organism evidence="1 2">
    <name type="scientific">Treponema maltophilum ATCC 51939</name>
    <dbReference type="NCBI Taxonomy" id="1125699"/>
    <lineage>
        <taxon>Bacteria</taxon>
        <taxon>Pseudomonadati</taxon>
        <taxon>Spirochaetota</taxon>
        <taxon>Spirochaetia</taxon>
        <taxon>Spirochaetales</taxon>
        <taxon>Treponemataceae</taxon>
        <taxon>Treponema</taxon>
    </lineage>
</organism>
<evidence type="ECO:0008006" key="3">
    <source>
        <dbReference type="Google" id="ProtNLM"/>
    </source>
</evidence>
<accession>S3KID2</accession>
<name>S3KID2_TREMA</name>
<dbReference type="PATRIC" id="fig|1125699.3.peg.495"/>
<dbReference type="eggNOG" id="COG0716">
    <property type="taxonomic scope" value="Bacteria"/>
</dbReference>
<dbReference type="HOGENOM" id="CLU_150070_0_0_12"/>
<evidence type="ECO:0000313" key="1">
    <source>
        <dbReference type="EMBL" id="EPF31997.1"/>
    </source>
</evidence>
<comment type="caution">
    <text evidence="1">The sequence shown here is derived from an EMBL/GenBank/DDBJ whole genome shotgun (WGS) entry which is preliminary data.</text>
</comment>
<dbReference type="AlphaFoldDB" id="S3KID2"/>
<sequence length="135" mass="14684">MRILLLHFLSTQNQKHAAILKKIEQTVGASGNQCTLCSEKDSINLHMGMFEYIAVIVPASPLFGAKVPEKLPEILSTHGSVSGKKGCVLVVKSGFSSAKMCRITMHAMEKEGMVIDYFDIIESADHASYSAKKIG</sequence>
<proteinExistence type="predicted"/>
<dbReference type="STRING" id="1125699.HMPREF9194_00490"/>
<dbReference type="RefSeq" id="WP_016524787.1">
    <property type="nucleotide sequence ID" value="NZ_KE332518.1"/>
</dbReference>